<dbReference type="NCBIfam" id="NF004501">
    <property type="entry name" value="PRK05846.1-5"/>
    <property type="match status" value="1"/>
</dbReference>
<dbReference type="OrthoDB" id="9768329at2"/>
<dbReference type="PANTHER" id="PTHR43507">
    <property type="entry name" value="NADH-UBIQUINONE OXIDOREDUCTASE CHAIN 4"/>
    <property type="match status" value="1"/>
</dbReference>
<dbReference type="KEGG" id="mey:TM49_13490"/>
<feature type="transmembrane region" description="Helical" evidence="9">
    <location>
        <begin position="138"/>
        <end position="157"/>
    </location>
</feature>
<comment type="subcellular location">
    <subcellularLocation>
        <location evidence="1">Endomembrane system</location>
        <topology evidence="1">Multi-pass membrane protein</topology>
    </subcellularLocation>
    <subcellularLocation>
        <location evidence="8">Membrane</location>
        <topology evidence="8">Multi-pass membrane protein</topology>
    </subcellularLocation>
</comment>
<dbReference type="GO" id="GO:0042773">
    <property type="term" value="P:ATP synthesis coupled electron transport"/>
    <property type="evidence" value="ECO:0007669"/>
    <property type="project" value="InterPro"/>
</dbReference>
<feature type="transmembrane region" description="Helical" evidence="9">
    <location>
        <begin position="406"/>
        <end position="429"/>
    </location>
</feature>
<dbReference type="PRINTS" id="PR01437">
    <property type="entry name" value="NUOXDRDTASE4"/>
</dbReference>
<dbReference type="NCBIfam" id="TIGR01972">
    <property type="entry name" value="NDH_I_M"/>
    <property type="match status" value="1"/>
</dbReference>
<evidence type="ECO:0000256" key="4">
    <source>
        <dbReference type="ARBA" id="ARBA00022967"/>
    </source>
</evidence>
<dbReference type="PANTHER" id="PTHR43507:SF1">
    <property type="entry name" value="NADH-UBIQUINONE OXIDOREDUCTASE CHAIN 4"/>
    <property type="match status" value="1"/>
</dbReference>
<evidence type="ECO:0000256" key="9">
    <source>
        <dbReference type="SAM" id="Phobius"/>
    </source>
</evidence>
<evidence type="ECO:0000313" key="13">
    <source>
        <dbReference type="Proteomes" id="UP000032611"/>
    </source>
</evidence>
<evidence type="ECO:0000256" key="5">
    <source>
        <dbReference type="ARBA" id="ARBA00022989"/>
    </source>
</evidence>
<dbReference type="GO" id="GO:0048039">
    <property type="term" value="F:ubiquinone binding"/>
    <property type="evidence" value="ECO:0007669"/>
    <property type="project" value="TreeGrafter"/>
</dbReference>
<dbReference type="InterPro" id="IPR001750">
    <property type="entry name" value="ND/Mrp_TM"/>
</dbReference>
<evidence type="ECO:0000259" key="10">
    <source>
        <dbReference type="Pfam" id="PF00361"/>
    </source>
</evidence>
<dbReference type="RefSeq" id="WP_045681981.1">
    <property type="nucleotide sequence ID" value="NZ_CP010803.1"/>
</dbReference>
<feature type="transmembrane region" description="Helical" evidence="9">
    <location>
        <begin position="273"/>
        <end position="296"/>
    </location>
</feature>
<dbReference type="InterPro" id="IPR010227">
    <property type="entry name" value="NADH_Q_OxRdtase_chainM/4"/>
</dbReference>
<dbReference type="Pfam" id="PF00361">
    <property type="entry name" value="Proton_antipo_M"/>
    <property type="match status" value="1"/>
</dbReference>
<dbReference type="GO" id="GO:0015990">
    <property type="term" value="P:electron transport coupled proton transport"/>
    <property type="evidence" value="ECO:0007669"/>
    <property type="project" value="TreeGrafter"/>
</dbReference>
<feature type="transmembrane region" description="Helical" evidence="9">
    <location>
        <begin position="115"/>
        <end position="132"/>
    </location>
</feature>
<dbReference type="InterPro" id="IPR000260">
    <property type="entry name" value="NADH4_N"/>
</dbReference>
<organism evidence="12 13">
    <name type="scientific">Martelella endophytica</name>
    <dbReference type="NCBI Taxonomy" id="1486262"/>
    <lineage>
        <taxon>Bacteria</taxon>
        <taxon>Pseudomonadati</taxon>
        <taxon>Pseudomonadota</taxon>
        <taxon>Alphaproteobacteria</taxon>
        <taxon>Hyphomicrobiales</taxon>
        <taxon>Aurantimonadaceae</taxon>
        <taxon>Martelella</taxon>
    </lineage>
</organism>
<evidence type="ECO:0000259" key="11">
    <source>
        <dbReference type="Pfam" id="PF01059"/>
    </source>
</evidence>
<dbReference type="Pfam" id="PF01059">
    <property type="entry name" value="Oxidored_q5_N"/>
    <property type="match status" value="1"/>
</dbReference>
<gene>
    <name evidence="12" type="ORF">TM49_13490</name>
</gene>
<dbReference type="EMBL" id="CP010803">
    <property type="protein sequence ID" value="AJY46463.1"/>
    <property type="molecule type" value="Genomic_DNA"/>
</dbReference>
<feature type="domain" description="NADH:quinone oxidoreductase/Mrp antiporter transmembrane" evidence="10">
    <location>
        <begin position="133"/>
        <end position="418"/>
    </location>
</feature>
<accession>A0A0D5LSX9</accession>
<evidence type="ECO:0000256" key="3">
    <source>
        <dbReference type="ARBA" id="ARBA00022692"/>
    </source>
</evidence>
<evidence type="ECO:0000256" key="7">
    <source>
        <dbReference type="ARBA" id="ARBA00023136"/>
    </source>
</evidence>
<feature type="transmembrane region" description="Helical" evidence="9">
    <location>
        <begin position="35"/>
        <end position="57"/>
    </location>
</feature>
<evidence type="ECO:0000256" key="1">
    <source>
        <dbReference type="ARBA" id="ARBA00004127"/>
    </source>
</evidence>
<feature type="transmembrane region" description="Helical" evidence="9">
    <location>
        <begin position="6"/>
        <end position="23"/>
    </location>
</feature>
<proteinExistence type="inferred from homology"/>
<feature type="transmembrane region" description="Helical" evidence="9">
    <location>
        <begin position="330"/>
        <end position="352"/>
    </location>
</feature>
<dbReference type="STRING" id="1486262.TM49_13490"/>
<dbReference type="InterPro" id="IPR003918">
    <property type="entry name" value="NADH_UbQ_OxRdtase"/>
</dbReference>
<keyword evidence="3 8" id="KW-0812">Transmembrane</keyword>
<keyword evidence="5 9" id="KW-1133">Transmembrane helix</keyword>
<dbReference type="Proteomes" id="UP000032611">
    <property type="component" value="Chromosome"/>
</dbReference>
<feature type="domain" description="NADH:ubiquinone oxidoreductase chain 4 N-terminal" evidence="11">
    <location>
        <begin position="73"/>
        <end position="127"/>
    </location>
</feature>
<comment type="similarity">
    <text evidence="2">Belongs to the complex I subunit 4 family.</text>
</comment>
<evidence type="ECO:0000313" key="12">
    <source>
        <dbReference type="EMBL" id="AJY46463.1"/>
    </source>
</evidence>
<dbReference type="HOGENOM" id="CLU_007100_4_4_5"/>
<keyword evidence="13" id="KW-1185">Reference proteome</keyword>
<dbReference type="GO" id="GO:0016020">
    <property type="term" value="C:membrane"/>
    <property type="evidence" value="ECO:0007669"/>
    <property type="project" value="UniProtKB-SubCell"/>
</dbReference>
<feature type="transmembrane region" description="Helical" evidence="9">
    <location>
        <begin position="241"/>
        <end position="261"/>
    </location>
</feature>
<keyword evidence="7 9" id="KW-0472">Membrane</keyword>
<dbReference type="PATRIC" id="fig|1486262.3.peg.2786"/>
<dbReference type="AlphaFoldDB" id="A0A0D5LSX9"/>
<dbReference type="GO" id="GO:0012505">
    <property type="term" value="C:endomembrane system"/>
    <property type="evidence" value="ECO:0007669"/>
    <property type="project" value="UniProtKB-SubCell"/>
</dbReference>
<name>A0A0D5LSX9_MAREN</name>
<feature type="transmembrane region" description="Helical" evidence="9">
    <location>
        <begin position="373"/>
        <end position="394"/>
    </location>
</feature>
<evidence type="ECO:0000256" key="6">
    <source>
        <dbReference type="ARBA" id="ARBA00023027"/>
    </source>
</evidence>
<feature type="transmembrane region" description="Helical" evidence="9">
    <location>
        <begin position="77"/>
        <end position="103"/>
    </location>
</feature>
<dbReference type="GO" id="GO:0008137">
    <property type="term" value="F:NADH dehydrogenase (ubiquinone) activity"/>
    <property type="evidence" value="ECO:0007669"/>
    <property type="project" value="InterPro"/>
</dbReference>
<reference evidence="12 13" key="1">
    <citation type="journal article" date="2015" name="Genome Announc.">
        <title>Complete genome sequence of Martelella endophytica YC6887, which has antifungal activity associated with a halophyte.</title>
        <authorList>
            <person name="Khan A."/>
            <person name="Khan H."/>
            <person name="Chung E.J."/>
            <person name="Hossain M.T."/>
            <person name="Chung Y.R."/>
        </authorList>
    </citation>
    <scope>NUCLEOTIDE SEQUENCE [LARGE SCALE GENOMIC DNA]</scope>
    <source>
        <strain evidence="12">YC6887</strain>
    </source>
</reference>
<dbReference type="GO" id="GO:0003954">
    <property type="term" value="F:NADH dehydrogenase activity"/>
    <property type="evidence" value="ECO:0007669"/>
    <property type="project" value="TreeGrafter"/>
</dbReference>
<keyword evidence="4" id="KW-1278">Translocase</keyword>
<keyword evidence="6" id="KW-0520">NAD</keyword>
<dbReference type="NCBIfam" id="NF004499">
    <property type="entry name" value="PRK05846.1-3"/>
    <property type="match status" value="1"/>
</dbReference>
<feature type="transmembrane region" description="Helical" evidence="9">
    <location>
        <begin position="169"/>
        <end position="190"/>
    </location>
</feature>
<feature type="transmembrane region" description="Helical" evidence="9">
    <location>
        <begin position="210"/>
        <end position="229"/>
    </location>
</feature>
<sequence length="503" mass="56021">MSDWPILSTVLFLPLVGVVLILFTRDDNEAGLRNIRNVALLTTVFTFLVSLLIWVKFDPTNPGFQMLEDHPWLGTGIGYHLGVDGISMMFILLTTVLMPLCILASWEAITYRVKAYMIAFLILETLIIGVFVSLDIVMFYVFFEAGLVPMYLIIGIWGHERRVYASLKFFLYTFAGSIFMLLSIMAMYWVTGTTSVPVLLNYTFPEHLQYWLFLGFFASFAVKMPMWPVHTWLPDAHVEAPTAASGVLAGVLLKLGGFGVLRYSMPMFPDASYYFAPLIFTLSIIAIVYASFVALMQTDMKKLIAYSSIAHMGFVTMGMFSATVEGIEGSIFLMLSHGIVSGALFFCVGIIYDRMHTRDIAAFGGLVNNMPRFAVAFLIFAMANVGLPGTSGFIGEFLTIIGVYQVSTWTAVFAATGVILSAMYTLWLYRRVVFGALEKDSLKALLDLTTREKFVLYPLIGLTIFFGIYPQPIFGVIHGSVEQIVQHYAAVLQSTQNIVLPVN</sequence>
<evidence type="ECO:0000256" key="2">
    <source>
        <dbReference type="ARBA" id="ARBA00009025"/>
    </source>
</evidence>
<evidence type="ECO:0000256" key="8">
    <source>
        <dbReference type="RuleBase" id="RU000320"/>
    </source>
</evidence>
<feature type="transmembrane region" description="Helical" evidence="9">
    <location>
        <begin position="303"/>
        <end position="324"/>
    </location>
</feature>
<protein>
    <submittedName>
        <fullName evidence="12">NADH-quinone oxidoreductase chain 13</fullName>
    </submittedName>
</protein>